<dbReference type="InterPro" id="IPR002913">
    <property type="entry name" value="START_lipid-bd_dom"/>
</dbReference>
<organism evidence="3 4">
    <name type="scientific">Aphanomyces stellatus</name>
    <dbReference type="NCBI Taxonomy" id="120398"/>
    <lineage>
        <taxon>Eukaryota</taxon>
        <taxon>Sar</taxon>
        <taxon>Stramenopiles</taxon>
        <taxon>Oomycota</taxon>
        <taxon>Saprolegniomycetes</taxon>
        <taxon>Saprolegniales</taxon>
        <taxon>Verrucalvaceae</taxon>
        <taxon>Aphanomyces</taxon>
    </lineage>
</organism>
<dbReference type="AlphaFoldDB" id="A0A485KDP3"/>
<reference evidence="3 4" key="1">
    <citation type="submission" date="2019-03" db="EMBL/GenBank/DDBJ databases">
        <authorList>
            <person name="Gaulin E."/>
            <person name="Dumas B."/>
        </authorList>
    </citation>
    <scope>NUCLEOTIDE SEQUENCE [LARGE SCALE GENOMIC DNA]</scope>
    <source>
        <strain evidence="3">CBS 568.67</strain>
    </source>
</reference>
<dbReference type="InterPro" id="IPR023393">
    <property type="entry name" value="START-like_dom_sf"/>
</dbReference>
<gene>
    <name evidence="3" type="primary">Aste57867_3476</name>
    <name evidence="2" type="ORF">As57867_003466</name>
    <name evidence="3" type="ORF">ASTE57867_3476</name>
</gene>
<reference evidence="2" key="2">
    <citation type="submission" date="2019-06" db="EMBL/GenBank/DDBJ databases">
        <title>Genomics analysis of Aphanomyces spp. identifies a new class of oomycete effector associated with host adaptation.</title>
        <authorList>
            <person name="Gaulin E."/>
        </authorList>
    </citation>
    <scope>NUCLEOTIDE SEQUENCE</scope>
    <source>
        <strain evidence="2">CBS 578.67</strain>
    </source>
</reference>
<keyword evidence="4" id="KW-1185">Reference proteome</keyword>
<evidence type="ECO:0000313" key="3">
    <source>
        <dbReference type="EMBL" id="VFT80641.1"/>
    </source>
</evidence>
<evidence type="ECO:0000313" key="4">
    <source>
        <dbReference type="Proteomes" id="UP000332933"/>
    </source>
</evidence>
<sequence>MHHRGSMFGETLKARPAFTEQGMNRIETQYLSSLARRTFHDCIQTVQFLVTDESPIVVRHSSRTHATFHHERTQIRTSLKNAARAFLGRIHMDDAFSAQMGFTESNIIHDLSVDDPSPAHTALRWAGIPSPLSFIHDRDFCGVECGDFFRDDALSGRKGWAYSLVSVDHIACPPQANYVRGWIRLAHVFLDTDVANLIDVISFVHVDLSGPTPQFLARQVAKQILRDAHKNLQESLVAPPPRRRYSTSSISTESLRSWPKAVSPDVLDRVADTLIDRQYYSRRPTSSSSAAYPPLVSPMACCLTCRAAAATEPLIACKVCDTTSCLPCGVRWRVVLKFDVRIHLCPRCYDGLIQHQGQSGGGASQHESKQSHAAAA</sequence>
<dbReference type="Proteomes" id="UP000332933">
    <property type="component" value="Unassembled WGS sequence"/>
</dbReference>
<name>A0A485KDP3_9STRA</name>
<dbReference type="SUPFAM" id="SSF55961">
    <property type="entry name" value="Bet v1-like"/>
    <property type="match status" value="1"/>
</dbReference>
<evidence type="ECO:0000259" key="1">
    <source>
        <dbReference type="Pfam" id="PF01852"/>
    </source>
</evidence>
<dbReference type="EMBL" id="VJMH01000607">
    <property type="protein sequence ID" value="KAF0715262.1"/>
    <property type="molecule type" value="Genomic_DNA"/>
</dbReference>
<proteinExistence type="predicted"/>
<feature type="domain" description="START" evidence="1">
    <location>
        <begin position="155"/>
        <end position="230"/>
    </location>
</feature>
<accession>A0A485KDP3</accession>
<dbReference type="Pfam" id="PF01852">
    <property type="entry name" value="START"/>
    <property type="match status" value="1"/>
</dbReference>
<dbReference type="OrthoDB" id="59153at2759"/>
<dbReference type="GO" id="GO:0008289">
    <property type="term" value="F:lipid binding"/>
    <property type="evidence" value="ECO:0007669"/>
    <property type="project" value="InterPro"/>
</dbReference>
<dbReference type="Gene3D" id="3.30.530.20">
    <property type="match status" value="1"/>
</dbReference>
<dbReference type="EMBL" id="CAADRA010000607">
    <property type="protein sequence ID" value="VFT80641.1"/>
    <property type="molecule type" value="Genomic_DNA"/>
</dbReference>
<evidence type="ECO:0000313" key="2">
    <source>
        <dbReference type="EMBL" id="KAF0715262.1"/>
    </source>
</evidence>
<protein>
    <submittedName>
        <fullName evidence="3">Aste57867_3476 protein</fullName>
    </submittedName>
</protein>